<dbReference type="EMBL" id="BAABJQ010000008">
    <property type="protein sequence ID" value="GAA5186182.1"/>
    <property type="molecule type" value="Genomic_DNA"/>
</dbReference>
<proteinExistence type="predicted"/>
<dbReference type="RefSeq" id="WP_345630327.1">
    <property type="nucleotide sequence ID" value="NZ_BAABJQ010000008.1"/>
</dbReference>
<reference evidence="4" key="1">
    <citation type="journal article" date="2019" name="Int. J. Syst. Evol. Microbiol.">
        <title>The Global Catalogue of Microorganisms (GCM) 10K type strain sequencing project: providing services to taxonomists for standard genome sequencing and annotation.</title>
        <authorList>
            <consortium name="The Broad Institute Genomics Platform"/>
            <consortium name="The Broad Institute Genome Sequencing Center for Infectious Disease"/>
            <person name="Wu L."/>
            <person name="Ma J."/>
        </authorList>
    </citation>
    <scope>NUCLEOTIDE SEQUENCE [LARGE SCALE GENOMIC DNA]</scope>
    <source>
        <strain evidence="4">JCM 18304</strain>
    </source>
</reference>
<comment type="caution">
    <text evidence="3">The sequence shown here is derived from an EMBL/GenBank/DDBJ whole genome shotgun (WGS) entry which is preliminary data.</text>
</comment>
<name>A0ABP9RUI1_9ACTN</name>
<evidence type="ECO:0000313" key="3">
    <source>
        <dbReference type="EMBL" id="GAA5186182.1"/>
    </source>
</evidence>
<gene>
    <name evidence="3" type="ORF">GCM10023322_31870</name>
</gene>
<feature type="compositionally biased region" description="Low complexity" evidence="1">
    <location>
        <begin position="27"/>
        <end position="44"/>
    </location>
</feature>
<feature type="region of interest" description="Disordered" evidence="1">
    <location>
        <begin position="24"/>
        <end position="44"/>
    </location>
</feature>
<dbReference type="Proteomes" id="UP001501570">
    <property type="component" value="Unassembled WGS sequence"/>
</dbReference>
<evidence type="ECO:0000313" key="4">
    <source>
        <dbReference type="Proteomes" id="UP001501570"/>
    </source>
</evidence>
<keyword evidence="2" id="KW-0732">Signal</keyword>
<protein>
    <recommendedName>
        <fullName evidence="5">Lipoprotein</fullName>
    </recommendedName>
</protein>
<evidence type="ECO:0000256" key="1">
    <source>
        <dbReference type="SAM" id="MobiDB-lite"/>
    </source>
</evidence>
<sequence length="160" mass="16478">MHRPSILAASGLLALAALAGCGNSSKPAQDSSGSSAPPAATSAAPAANGIDCAKAGDLDATPALKPPANFPMVSDGHLYEAKGPFGKTELFFVWKQADPTNLDVVRDEAANLLVSAGYKLERKDQEEGSEAEATLSGPQTVAIQVIQLCTGRVRVKYQLG</sequence>
<evidence type="ECO:0008006" key="5">
    <source>
        <dbReference type="Google" id="ProtNLM"/>
    </source>
</evidence>
<keyword evidence="4" id="KW-1185">Reference proteome</keyword>
<organism evidence="3 4">
    <name type="scientific">Rugosimonospora acidiphila</name>
    <dbReference type="NCBI Taxonomy" id="556531"/>
    <lineage>
        <taxon>Bacteria</taxon>
        <taxon>Bacillati</taxon>
        <taxon>Actinomycetota</taxon>
        <taxon>Actinomycetes</taxon>
        <taxon>Micromonosporales</taxon>
        <taxon>Micromonosporaceae</taxon>
        <taxon>Rugosimonospora</taxon>
    </lineage>
</organism>
<evidence type="ECO:0000256" key="2">
    <source>
        <dbReference type="SAM" id="SignalP"/>
    </source>
</evidence>
<accession>A0ABP9RUI1</accession>
<feature type="signal peptide" evidence="2">
    <location>
        <begin position="1"/>
        <end position="19"/>
    </location>
</feature>
<feature type="chain" id="PRO_5047164658" description="Lipoprotein" evidence="2">
    <location>
        <begin position="20"/>
        <end position="160"/>
    </location>
</feature>
<dbReference type="PROSITE" id="PS51257">
    <property type="entry name" value="PROKAR_LIPOPROTEIN"/>
    <property type="match status" value="1"/>
</dbReference>